<protein>
    <submittedName>
        <fullName evidence="1">Uncharacterized protein</fullName>
    </submittedName>
</protein>
<gene>
    <name evidence="1" type="ORF">QYB95_09585</name>
</gene>
<comment type="caution">
    <text evidence="1">The sequence shown here is derived from an EMBL/GenBank/DDBJ whole genome shotgun (WGS) entry which is preliminary data.</text>
</comment>
<dbReference type="EMBL" id="JAUHTQ010000006">
    <property type="protein sequence ID" value="MDN4493786.1"/>
    <property type="molecule type" value="Genomic_DNA"/>
</dbReference>
<evidence type="ECO:0000313" key="1">
    <source>
        <dbReference type="EMBL" id="MDN4493786.1"/>
    </source>
</evidence>
<dbReference type="RefSeq" id="WP_301138123.1">
    <property type="nucleotide sequence ID" value="NZ_JAUHTQ010000006.1"/>
</dbReference>
<reference evidence="1" key="1">
    <citation type="submission" date="2023-07" db="EMBL/GenBank/DDBJ databases">
        <title>Ureibacillus sp. isolated from freshwater well.</title>
        <authorList>
            <person name="Kirdat K."/>
            <person name="Bhatt A."/>
            <person name="Teware R."/>
            <person name="Bhavsar Y."/>
            <person name="Yadav A."/>
        </authorList>
    </citation>
    <scope>NUCLEOTIDE SEQUENCE</scope>
    <source>
        <strain evidence="1">BA0131</strain>
    </source>
</reference>
<sequence length="49" mass="5722">MNKHQKTCCLSEAERKLLKAEIIPIIEKKTLEEIKLALQLIGIKETKRF</sequence>
<organism evidence="1 2">
    <name type="scientific">Ureibacillus aquaedulcis</name>
    <dbReference type="NCBI Taxonomy" id="3058421"/>
    <lineage>
        <taxon>Bacteria</taxon>
        <taxon>Bacillati</taxon>
        <taxon>Bacillota</taxon>
        <taxon>Bacilli</taxon>
        <taxon>Bacillales</taxon>
        <taxon>Caryophanaceae</taxon>
        <taxon>Ureibacillus</taxon>
    </lineage>
</organism>
<proteinExistence type="predicted"/>
<name>A0ABT8GR56_9BACL</name>
<accession>A0ABT8GR56</accession>
<evidence type="ECO:0000313" key="2">
    <source>
        <dbReference type="Proteomes" id="UP001172743"/>
    </source>
</evidence>
<dbReference type="Proteomes" id="UP001172743">
    <property type="component" value="Unassembled WGS sequence"/>
</dbReference>
<keyword evidence="2" id="KW-1185">Reference proteome</keyword>